<name>A0A1A8L6Q3_9TELE</name>
<sequence length="357" mass="39938">MDYLSASSRTRRRRIKARVQQHLRSLALEAVDHTSPCTADLENKHLVVNEDVEKDELMIKAEQDVEHYPSVGVEESASHLDFDIDSSVASDAGEEPNCDFFYLETKSDAEKKVAEWAANRNVSHSVLSELLPILVELGLNVPKDPRTLLSMLKDCEVTPMGRESCHRFGRESGVLSTRPAARSAASPTCEAMFSKVLSILEEVKETQRVHSRMLNALLQPKDGSAVEVPEGVDLPLNTQEEVEDLNARLEDRKFMTSIVAMVADTGGTSVDDATRRMMKRLISPELALEYNMFGRHGKKKFRDLRLFNVVYESLKKNALTSNVNLQEAEKALSKWFSGARDRGGLRAARGHNRITSL</sequence>
<gene>
    <name evidence="3" type="primary">Nfu_g_1_019511</name>
    <name evidence="2" type="synonym">Nfu_g_1_019462</name>
</gene>
<evidence type="ECO:0000313" key="3">
    <source>
        <dbReference type="EMBL" id="SBR40153.1"/>
    </source>
</evidence>
<dbReference type="EMBL" id="HAEF01002771">
    <property type="protein sequence ID" value="SBR40153.1"/>
    <property type="molecule type" value="Transcribed_RNA"/>
</dbReference>
<reference evidence="3" key="2">
    <citation type="submission" date="2016-06" db="EMBL/GenBank/DDBJ databases">
        <title>The genome of a short-lived fish provides insights into sex chromosome evolution and the genetic control of aging.</title>
        <authorList>
            <person name="Reichwald K."/>
            <person name="Felder M."/>
            <person name="Petzold A."/>
            <person name="Koch P."/>
            <person name="Groth M."/>
            <person name="Platzer M."/>
        </authorList>
    </citation>
    <scope>NUCLEOTIDE SEQUENCE</scope>
    <source>
        <tissue evidence="3">Brain</tissue>
    </source>
</reference>
<feature type="domain" description="DUF4806" evidence="1">
    <location>
        <begin position="230"/>
        <end position="308"/>
    </location>
</feature>
<reference evidence="3" key="1">
    <citation type="submission" date="2016-05" db="EMBL/GenBank/DDBJ databases">
        <authorList>
            <person name="Lavstsen T."/>
            <person name="Jespersen J.S."/>
        </authorList>
    </citation>
    <scope>NUCLEOTIDE SEQUENCE</scope>
    <source>
        <tissue evidence="3">Brain</tissue>
    </source>
</reference>
<accession>A0A1A8L6Q3</accession>
<dbReference type="Pfam" id="PF16064">
    <property type="entry name" value="DUF4806"/>
    <property type="match status" value="1"/>
</dbReference>
<dbReference type="PANTHER" id="PTHR34153">
    <property type="entry name" value="SI:CH211-262H13.3-RELATED-RELATED"/>
    <property type="match status" value="1"/>
</dbReference>
<dbReference type="PANTHER" id="PTHR34153:SF2">
    <property type="entry name" value="SI:CH211-262H13.3-RELATED"/>
    <property type="match status" value="1"/>
</dbReference>
<dbReference type="AlphaFoldDB" id="A0A1A8L6Q3"/>
<dbReference type="InterPro" id="IPR032071">
    <property type="entry name" value="DUF4806"/>
</dbReference>
<proteinExistence type="predicted"/>
<evidence type="ECO:0000259" key="1">
    <source>
        <dbReference type="Pfam" id="PF16064"/>
    </source>
</evidence>
<organism evidence="3">
    <name type="scientific">Nothobranchius pienaari</name>
    <dbReference type="NCBI Taxonomy" id="704102"/>
    <lineage>
        <taxon>Eukaryota</taxon>
        <taxon>Metazoa</taxon>
        <taxon>Chordata</taxon>
        <taxon>Craniata</taxon>
        <taxon>Vertebrata</taxon>
        <taxon>Euteleostomi</taxon>
        <taxon>Actinopterygii</taxon>
        <taxon>Neopterygii</taxon>
        <taxon>Teleostei</taxon>
        <taxon>Neoteleostei</taxon>
        <taxon>Acanthomorphata</taxon>
        <taxon>Ovalentaria</taxon>
        <taxon>Atherinomorphae</taxon>
        <taxon>Cyprinodontiformes</taxon>
        <taxon>Nothobranchiidae</taxon>
        <taxon>Nothobranchius</taxon>
    </lineage>
</organism>
<protein>
    <recommendedName>
        <fullName evidence="1">DUF4806 domain-containing protein</fullName>
    </recommendedName>
</protein>
<dbReference type="EMBL" id="HAEF01001315">
    <property type="protein sequence ID" value="SBR38697.1"/>
    <property type="molecule type" value="Transcribed_RNA"/>
</dbReference>
<evidence type="ECO:0000313" key="2">
    <source>
        <dbReference type="EMBL" id="SBR38697.1"/>
    </source>
</evidence>